<evidence type="ECO:0000256" key="1">
    <source>
        <dbReference type="ARBA" id="ARBA00022729"/>
    </source>
</evidence>
<dbReference type="NCBIfam" id="TIGR01533">
    <property type="entry name" value="lipo_e_P4"/>
    <property type="match status" value="1"/>
</dbReference>
<keyword evidence="3" id="KW-0449">Lipoprotein</keyword>
<accession>A0A3A0W6X0</accession>
<dbReference type="InterPro" id="IPR036412">
    <property type="entry name" value="HAD-like_sf"/>
</dbReference>
<dbReference type="SUPFAM" id="SSF56784">
    <property type="entry name" value="HAD-like"/>
    <property type="match status" value="1"/>
</dbReference>
<dbReference type="AlphaFoldDB" id="A0A3A0W6X0"/>
<evidence type="ECO:0000256" key="2">
    <source>
        <dbReference type="SAM" id="SignalP"/>
    </source>
</evidence>
<organism evidence="3 4">
    <name type="scientific">Staphylococcus gallinarum</name>
    <dbReference type="NCBI Taxonomy" id="1293"/>
    <lineage>
        <taxon>Bacteria</taxon>
        <taxon>Bacillati</taxon>
        <taxon>Bacillota</taxon>
        <taxon>Bacilli</taxon>
        <taxon>Bacillales</taxon>
        <taxon>Staphylococcaceae</taxon>
        <taxon>Staphylococcus</taxon>
    </lineage>
</organism>
<comment type="caution">
    <text evidence="3">The sequence shown here is derived from an EMBL/GenBank/DDBJ whole genome shotgun (WGS) entry which is preliminary data.</text>
</comment>
<evidence type="ECO:0000313" key="3">
    <source>
        <dbReference type="EMBL" id="RIP36132.1"/>
    </source>
</evidence>
<dbReference type="EMBL" id="QYJN01000002">
    <property type="protein sequence ID" value="RIP36132.1"/>
    <property type="molecule type" value="Genomic_DNA"/>
</dbReference>
<dbReference type="PANTHER" id="PTHR31284:SF10">
    <property type="entry name" value="ACID PHOSPHATASE-LIKE PROTEIN"/>
    <property type="match status" value="1"/>
</dbReference>
<keyword evidence="1 2" id="KW-0732">Signal</keyword>
<dbReference type="SFLD" id="SFLDS00003">
    <property type="entry name" value="Haloacid_Dehalogenase"/>
    <property type="match status" value="1"/>
</dbReference>
<dbReference type="InterPro" id="IPR023214">
    <property type="entry name" value="HAD_sf"/>
</dbReference>
<dbReference type="PIRSF" id="PIRSF019271">
    <property type="entry name" value="Acid_Ptase_C"/>
    <property type="match status" value="1"/>
</dbReference>
<reference evidence="3 4" key="1">
    <citation type="journal article" date="2016" name="Front. Microbiol.">
        <title>Comprehensive Phylogenetic Analysis of Bovine Non-aureus Staphylococci Species Based on Whole-Genome Sequencing.</title>
        <authorList>
            <person name="Naushad S."/>
            <person name="Barkema H.W."/>
            <person name="Luby C."/>
            <person name="Condas L.A."/>
            <person name="Nobrega D.B."/>
            <person name="Carson D.A."/>
            <person name="De Buck J."/>
        </authorList>
    </citation>
    <scope>NUCLEOTIDE SEQUENCE [LARGE SCALE GENOMIC DNA]</scope>
    <source>
        <strain evidence="3 4">SNUC 4781</strain>
    </source>
</reference>
<dbReference type="SFLD" id="SFLDG01125">
    <property type="entry name" value="C1.1:_Acid_Phosphatase_Like"/>
    <property type="match status" value="1"/>
</dbReference>
<gene>
    <name evidence="3" type="ORF">BUZ14_05635</name>
</gene>
<proteinExistence type="predicted"/>
<dbReference type="InterPro" id="IPR005519">
    <property type="entry name" value="Acid_phosphat_B-like"/>
</dbReference>
<dbReference type="RefSeq" id="WP_119484897.1">
    <property type="nucleotide sequence ID" value="NZ_QYJN01000002.1"/>
</dbReference>
<dbReference type="OrthoDB" id="395856at2"/>
<feature type="signal peptide" evidence="2">
    <location>
        <begin position="1"/>
        <end position="25"/>
    </location>
</feature>
<dbReference type="InterPro" id="IPR006423">
    <property type="entry name" value="Lipo_e_P4"/>
</dbReference>
<name>A0A3A0W6X0_STAGA</name>
<evidence type="ECO:0000313" key="4">
    <source>
        <dbReference type="Proteomes" id="UP000265541"/>
    </source>
</evidence>
<dbReference type="Pfam" id="PF03767">
    <property type="entry name" value="Acid_phosphat_B"/>
    <property type="match status" value="1"/>
</dbReference>
<protein>
    <submittedName>
        <fullName evidence="3">5'-nucleotidase, lipoprotein e(P4) family</fullName>
    </submittedName>
</protein>
<sequence>MNKIAKYLTAFTLVSTMTLSTTVVADADTATATKESETKYQATTEQQINLGAENIMAVSWYQNSAEAKALYLQGYNTAKANLDQALEKHKKNKGHKKLAIALDIDETVLDNSPYQGYSALHNKSYPDGWHEWIQAAKAKPVYGAKDFLQYADKKGVDIYYISDRDQDKDFKATKENLNTQGLPQATDQHIMLKGKNDKNKAERRDKVRKEHKLVMLFGDNLLDFDDPQQPTQASREQMVNKHHKDFGKKYIIFPNPMYGSWESVLYNNDFSQSDVKKDQLRKQSIQYFDPKTSEIRQGQTTNSN</sequence>
<dbReference type="CDD" id="cd07534">
    <property type="entry name" value="HAD_CAP"/>
    <property type="match status" value="1"/>
</dbReference>
<dbReference type="Proteomes" id="UP000265541">
    <property type="component" value="Unassembled WGS sequence"/>
</dbReference>
<feature type="chain" id="PRO_5038612234" evidence="2">
    <location>
        <begin position="26"/>
        <end position="304"/>
    </location>
</feature>
<dbReference type="PANTHER" id="PTHR31284">
    <property type="entry name" value="ACID PHOSPHATASE-LIKE PROTEIN"/>
    <property type="match status" value="1"/>
</dbReference>
<dbReference type="GO" id="GO:0009279">
    <property type="term" value="C:cell outer membrane"/>
    <property type="evidence" value="ECO:0007669"/>
    <property type="project" value="InterPro"/>
</dbReference>
<dbReference type="Gene3D" id="3.40.50.1000">
    <property type="entry name" value="HAD superfamily/HAD-like"/>
    <property type="match status" value="1"/>
</dbReference>